<evidence type="ECO:0000256" key="2">
    <source>
        <dbReference type="SAM" id="SignalP"/>
    </source>
</evidence>
<organism evidence="3 4">
    <name type="scientific">Fulvimarina endophytica</name>
    <dbReference type="NCBI Taxonomy" id="2293836"/>
    <lineage>
        <taxon>Bacteria</taxon>
        <taxon>Pseudomonadati</taxon>
        <taxon>Pseudomonadota</taxon>
        <taxon>Alphaproteobacteria</taxon>
        <taxon>Hyphomicrobiales</taxon>
        <taxon>Aurantimonadaceae</taxon>
        <taxon>Fulvimarina</taxon>
    </lineage>
</organism>
<reference evidence="3 4" key="1">
    <citation type="submission" date="2018-08" db="EMBL/GenBank/DDBJ databases">
        <title>Fulvimarina sp. 85, whole genome shotgun sequence.</title>
        <authorList>
            <person name="Tuo L."/>
        </authorList>
    </citation>
    <scope>NUCLEOTIDE SEQUENCE [LARGE SCALE GENOMIC DNA]</scope>
    <source>
        <strain evidence="3 4">85</strain>
    </source>
</reference>
<sequence length="178" mass="18531">MMRTHRTVLTVSTLLFGLATGSVFAQSQDAPASSDDVMQSLSESADVLIGNEDPIASDKIDVSLGDWNVRTTIADKLSASISAIPLTVAVEPELASEVCPVREEDLEQQETVSAIRTCAAKSVNDDLVEATKAEMDKPDLDSIDLMPEAEAAPVPGSDGSAGSTSSEPAAAQPEPSTN</sequence>
<dbReference type="RefSeq" id="WP_116681591.1">
    <property type="nucleotide sequence ID" value="NZ_QURL01000001.1"/>
</dbReference>
<feature type="chain" id="PRO_5016639248" evidence="2">
    <location>
        <begin position="26"/>
        <end position="178"/>
    </location>
</feature>
<accession>A0A371XAV3</accession>
<comment type="caution">
    <text evidence="3">The sequence shown here is derived from an EMBL/GenBank/DDBJ whole genome shotgun (WGS) entry which is preliminary data.</text>
</comment>
<evidence type="ECO:0000313" key="4">
    <source>
        <dbReference type="Proteomes" id="UP000264310"/>
    </source>
</evidence>
<dbReference type="EMBL" id="QURL01000001">
    <property type="protein sequence ID" value="RFC66339.1"/>
    <property type="molecule type" value="Genomic_DNA"/>
</dbReference>
<feature type="region of interest" description="Disordered" evidence="1">
    <location>
        <begin position="131"/>
        <end position="178"/>
    </location>
</feature>
<feature type="signal peptide" evidence="2">
    <location>
        <begin position="1"/>
        <end position="25"/>
    </location>
</feature>
<gene>
    <name evidence="3" type="ORF">DYI37_02495</name>
</gene>
<name>A0A371XAV3_9HYPH</name>
<evidence type="ECO:0000256" key="1">
    <source>
        <dbReference type="SAM" id="MobiDB-lite"/>
    </source>
</evidence>
<evidence type="ECO:0000313" key="3">
    <source>
        <dbReference type="EMBL" id="RFC66339.1"/>
    </source>
</evidence>
<proteinExistence type="predicted"/>
<keyword evidence="2" id="KW-0732">Signal</keyword>
<dbReference type="AlphaFoldDB" id="A0A371XAV3"/>
<keyword evidence="4" id="KW-1185">Reference proteome</keyword>
<feature type="compositionally biased region" description="Basic and acidic residues" evidence="1">
    <location>
        <begin position="131"/>
        <end position="140"/>
    </location>
</feature>
<protein>
    <submittedName>
        <fullName evidence="3">Uncharacterized protein</fullName>
    </submittedName>
</protein>
<dbReference type="Proteomes" id="UP000264310">
    <property type="component" value="Unassembled WGS sequence"/>
</dbReference>